<feature type="domain" description="CBM20" evidence="2">
    <location>
        <begin position="19"/>
        <end position="98"/>
    </location>
</feature>
<evidence type="ECO:0000313" key="3">
    <source>
        <dbReference type="EMBL" id="KAL3836200.1"/>
    </source>
</evidence>
<keyword evidence="1" id="KW-1133">Transmembrane helix</keyword>
<dbReference type="Pfam" id="PF00686">
    <property type="entry name" value="CBM_20"/>
    <property type="match status" value="1"/>
</dbReference>
<feature type="transmembrane region" description="Helical" evidence="1">
    <location>
        <begin position="152"/>
        <end position="170"/>
    </location>
</feature>
<keyword evidence="1" id="KW-0472">Membrane</keyword>
<reference evidence="3 4" key="1">
    <citation type="submission" date="2024-11" db="EMBL/GenBank/DDBJ databases">
        <title>Chromosome-level genome assembly of the freshwater bivalve Anodonta woodiana.</title>
        <authorList>
            <person name="Chen X."/>
        </authorList>
    </citation>
    <scope>NUCLEOTIDE SEQUENCE [LARGE SCALE GENOMIC DNA]</scope>
    <source>
        <strain evidence="3">MN2024</strain>
        <tissue evidence="3">Gills</tissue>
    </source>
</reference>
<gene>
    <name evidence="3" type="ORF">ACJMK2_021642</name>
</gene>
<organism evidence="3 4">
    <name type="scientific">Sinanodonta woodiana</name>
    <name type="common">Chinese pond mussel</name>
    <name type="synonym">Anodonta woodiana</name>
    <dbReference type="NCBI Taxonomy" id="1069815"/>
    <lineage>
        <taxon>Eukaryota</taxon>
        <taxon>Metazoa</taxon>
        <taxon>Spiralia</taxon>
        <taxon>Lophotrochozoa</taxon>
        <taxon>Mollusca</taxon>
        <taxon>Bivalvia</taxon>
        <taxon>Autobranchia</taxon>
        <taxon>Heteroconchia</taxon>
        <taxon>Palaeoheterodonta</taxon>
        <taxon>Unionida</taxon>
        <taxon>Unionoidea</taxon>
        <taxon>Unionidae</taxon>
        <taxon>Unioninae</taxon>
        <taxon>Sinanodonta</taxon>
    </lineage>
</organism>
<dbReference type="SUPFAM" id="SSF49452">
    <property type="entry name" value="Starch-binding domain-like"/>
    <property type="match status" value="1"/>
</dbReference>
<dbReference type="InterPro" id="IPR013783">
    <property type="entry name" value="Ig-like_fold"/>
</dbReference>
<accession>A0ABD3TIG8</accession>
<protein>
    <recommendedName>
        <fullName evidence="2">CBM20 domain-containing protein</fullName>
    </recommendedName>
</protein>
<dbReference type="InterPro" id="IPR002044">
    <property type="entry name" value="CBM20"/>
</dbReference>
<evidence type="ECO:0000313" key="4">
    <source>
        <dbReference type="Proteomes" id="UP001634394"/>
    </source>
</evidence>
<keyword evidence="1" id="KW-0812">Transmembrane</keyword>
<dbReference type="Proteomes" id="UP001634394">
    <property type="component" value="Unassembled WGS sequence"/>
</dbReference>
<sequence>MTYNDRYIIVKLETSYDISDHESASVAAIGSHVSLGNWNENRPLLAVNTTGNQWEIYISARAGTRIYWKWMVYDLKNRKILLSEDKVGVRELVVPSNDSQVIVPWNKAQNRPLPLSESPSCDLKGFTLCVNSEYIKSYHTNQPVRINHSKDIGNTVVGAMALVVVFYSVYRRLF</sequence>
<proteinExistence type="predicted"/>
<evidence type="ECO:0000259" key="2">
    <source>
        <dbReference type="Pfam" id="PF00686"/>
    </source>
</evidence>
<comment type="caution">
    <text evidence="3">The sequence shown here is derived from an EMBL/GenBank/DDBJ whole genome shotgun (WGS) entry which is preliminary data.</text>
</comment>
<dbReference type="Gene3D" id="2.60.40.10">
    <property type="entry name" value="Immunoglobulins"/>
    <property type="match status" value="1"/>
</dbReference>
<evidence type="ECO:0000256" key="1">
    <source>
        <dbReference type="SAM" id="Phobius"/>
    </source>
</evidence>
<dbReference type="InterPro" id="IPR013784">
    <property type="entry name" value="Carb-bd-like_fold"/>
</dbReference>
<name>A0ABD3TIG8_SINWO</name>
<keyword evidence="4" id="KW-1185">Reference proteome</keyword>
<dbReference type="AlphaFoldDB" id="A0ABD3TIG8"/>
<dbReference type="EMBL" id="JBJQND010000018">
    <property type="protein sequence ID" value="KAL3836200.1"/>
    <property type="molecule type" value="Genomic_DNA"/>
</dbReference>